<dbReference type="EMBL" id="CP039352">
    <property type="protein sequence ID" value="QCE03548.1"/>
    <property type="molecule type" value="Genomic_DNA"/>
</dbReference>
<dbReference type="Pfam" id="PF00561">
    <property type="entry name" value="Abhydrolase_1"/>
    <property type="match status" value="1"/>
</dbReference>
<evidence type="ECO:0000313" key="5">
    <source>
        <dbReference type="Proteomes" id="UP000501690"/>
    </source>
</evidence>
<evidence type="ECO:0000256" key="2">
    <source>
        <dbReference type="ARBA" id="ARBA00022801"/>
    </source>
</evidence>
<evidence type="ECO:0000313" key="4">
    <source>
        <dbReference type="EMBL" id="QCE03548.1"/>
    </source>
</evidence>
<dbReference type="InterPro" id="IPR000073">
    <property type="entry name" value="AB_hydrolase_1"/>
</dbReference>
<reference evidence="4 5" key="1">
    <citation type="submission" date="2019-04" db="EMBL/GenBank/DDBJ databases">
        <title>An improved genome assembly and genetic linkage map for asparagus bean, Vigna unguiculata ssp. sesquipedialis.</title>
        <authorList>
            <person name="Xia Q."/>
            <person name="Zhang R."/>
            <person name="Dong Y."/>
        </authorList>
    </citation>
    <scope>NUCLEOTIDE SEQUENCE [LARGE SCALE GENOMIC DNA]</scope>
    <source>
        <tissue evidence="4">Leaf</tissue>
    </source>
</reference>
<dbReference type="GO" id="GO:0016787">
    <property type="term" value="F:hydrolase activity"/>
    <property type="evidence" value="ECO:0007669"/>
    <property type="project" value="UniProtKB-KW"/>
</dbReference>
<dbReference type="OrthoDB" id="408373at2759"/>
<dbReference type="PANTHER" id="PTHR43039">
    <property type="entry name" value="ESTERASE-RELATED"/>
    <property type="match status" value="1"/>
</dbReference>
<comment type="similarity">
    <text evidence="1">Belongs to the AB hydrolase superfamily.</text>
</comment>
<dbReference type="InterPro" id="IPR029058">
    <property type="entry name" value="AB_hydrolase_fold"/>
</dbReference>
<proteinExistence type="inferred from homology"/>
<dbReference type="AlphaFoldDB" id="A0A4D6MR62"/>
<dbReference type="FunFam" id="3.40.50.1820:FF:000042">
    <property type="entry name" value="probable strigolactone esterase DAD2"/>
    <property type="match status" value="1"/>
</dbReference>
<accession>A0A4D6MR62</accession>
<sequence>MMATPEKRVSTSLNARSIGVGKETIVLCHGFGTDQSIWHKVIPLLAESYTLVLFDWPFSGTVTDKSLYEHGKYTSYEPYADDLMSVIEEMNLKCVTFVGHSMSAMIGCIASIKKPHLFNNLILVTASPRYINTDDYIGGFERSSIDEMVSTIELQYENWCSTYAPIAVDPNDGDSVHKVMRCLKSMGGEVAVSLAKSVFYSDYREMVEKVETPCTIIQSSNDMAVPVGIGQYLEKKMKGVATLEIIDMIGHFPQLTAHLKLVELVKAVVGI</sequence>
<name>A0A4D6MR62_VIGUN</name>
<dbReference type="Proteomes" id="UP000501690">
    <property type="component" value="Linkage Group LG8"/>
</dbReference>
<evidence type="ECO:0000256" key="1">
    <source>
        <dbReference type="ARBA" id="ARBA00008645"/>
    </source>
</evidence>
<organism evidence="4 5">
    <name type="scientific">Vigna unguiculata</name>
    <name type="common">Cowpea</name>
    <dbReference type="NCBI Taxonomy" id="3917"/>
    <lineage>
        <taxon>Eukaryota</taxon>
        <taxon>Viridiplantae</taxon>
        <taxon>Streptophyta</taxon>
        <taxon>Embryophyta</taxon>
        <taxon>Tracheophyta</taxon>
        <taxon>Spermatophyta</taxon>
        <taxon>Magnoliopsida</taxon>
        <taxon>eudicotyledons</taxon>
        <taxon>Gunneridae</taxon>
        <taxon>Pentapetalae</taxon>
        <taxon>rosids</taxon>
        <taxon>fabids</taxon>
        <taxon>Fabales</taxon>
        <taxon>Fabaceae</taxon>
        <taxon>Papilionoideae</taxon>
        <taxon>50 kb inversion clade</taxon>
        <taxon>NPAAA clade</taxon>
        <taxon>indigoferoid/millettioid clade</taxon>
        <taxon>Phaseoleae</taxon>
        <taxon>Vigna</taxon>
    </lineage>
</organism>
<keyword evidence="5" id="KW-1185">Reference proteome</keyword>
<dbReference type="Gene3D" id="3.40.50.1820">
    <property type="entry name" value="alpha/beta hydrolase"/>
    <property type="match status" value="1"/>
</dbReference>
<evidence type="ECO:0000259" key="3">
    <source>
        <dbReference type="Pfam" id="PF00561"/>
    </source>
</evidence>
<dbReference type="SUPFAM" id="SSF53474">
    <property type="entry name" value="alpha/beta-Hydrolases"/>
    <property type="match status" value="1"/>
</dbReference>
<dbReference type="Gramene" id="Vigun06g021400.1.v1.2">
    <property type="protein sequence ID" value="Vigun06g021400.1.v1.2"/>
    <property type="gene ID" value="Vigun06g021400.v1.2"/>
</dbReference>
<feature type="domain" description="AB hydrolase-1" evidence="3">
    <location>
        <begin position="24"/>
        <end position="127"/>
    </location>
</feature>
<gene>
    <name evidence="4" type="ORF">DEO72_LG8g1573</name>
</gene>
<keyword evidence="2" id="KW-0378">Hydrolase</keyword>
<protein>
    <submittedName>
        <fullName evidence="4">Esterase/ lipase</fullName>
    </submittedName>
</protein>